<dbReference type="InterPro" id="IPR016305">
    <property type="entry name" value="Mannose-6-P_Isomerase"/>
</dbReference>
<accession>A0A0U3T561</accession>
<comment type="catalytic activity">
    <reaction evidence="1">
        <text>D-mannose 6-phosphate = D-fructose 6-phosphate</text>
        <dbReference type="Rhea" id="RHEA:12356"/>
        <dbReference type="ChEBI" id="CHEBI:58735"/>
        <dbReference type="ChEBI" id="CHEBI:61527"/>
        <dbReference type="EC" id="5.3.1.8"/>
    </reaction>
</comment>
<feature type="binding site" evidence="8">
    <location>
        <position position="116"/>
    </location>
    <ligand>
        <name>Zn(2+)</name>
        <dbReference type="ChEBI" id="CHEBI:29105"/>
    </ligand>
</feature>
<evidence type="ECO:0000256" key="7">
    <source>
        <dbReference type="PIRSR" id="PIRSR001480-1"/>
    </source>
</evidence>
<dbReference type="GO" id="GO:0005975">
    <property type="term" value="P:carbohydrate metabolic process"/>
    <property type="evidence" value="ECO:0007669"/>
    <property type="project" value="InterPro"/>
</dbReference>
<dbReference type="SUPFAM" id="SSF51182">
    <property type="entry name" value="RmlC-like cupins"/>
    <property type="match status" value="1"/>
</dbReference>
<evidence type="ECO:0000256" key="8">
    <source>
        <dbReference type="PIRSR" id="PIRSR001480-2"/>
    </source>
</evidence>
<evidence type="ECO:0000256" key="6">
    <source>
        <dbReference type="ARBA" id="ARBA00023235"/>
    </source>
</evidence>
<comment type="cofactor">
    <cofactor evidence="8">
        <name>Zn(2+)</name>
        <dbReference type="ChEBI" id="CHEBI:29105"/>
    </cofactor>
    <text evidence="8">Binds 1 zinc ion per subunit.</text>
</comment>
<dbReference type="NCBIfam" id="TIGR00218">
    <property type="entry name" value="manA"/>
    <property type="match status" value="1"/>
</dbReference>
<dbReference type="EMBL" id="CP011502">
    <property type="protein sequence ID" value="ALX05768.1"/>
    <property type="molecule type" value="Genomic_DNA"/>
</dbReference>
<proteinExistence type="inferred from homology"/>
<feature type="domain" description="Phosphomannose isomerase type I catalytic" evidence="9">
    <location>
        <begin position="3"/>
        <end position="132"/>
    </location>
</feature>
<evidence type="ECO:0000259" key="9">
    <source>
        <dbReference type="Pfam" id="PF20511"/>
    </source>
</evidence>
<dbReference type="GO" id="GO:0009298">
    <property type="term" value="P:GDP-mannose biosynthetic process"/>
    <property type="evidence" value="ECO:0007669"/>
    <property type="project" value="InterPro"/>
</dbReference>
<dbReference type="GO" id="GO:0008270">
    <property type="term" value="F:zinc ion binding"/>
    <property type="evidence" value="ECO:0007669"/>
    <property type="project" value="InterPro"/>
</dbReference>
<dbReference type="AlphaFoldDB" id="A0A0U3T561"/>
<dbReference type="InterPro" id="IPR046457">
    <property type="entry name" value="PMI_typeI_cat"/>
</dbReference>
<evidence type="ECO:0000256" key="4">
    <source>
        <dbReference type="ARBA" id="ARBA00022723"/>
    </source>
</evidence>
<evidence type="ECO:0000256" key="5">
    <source>
        <dbReference type="ARBA" id="ARBA00022833"/>
    </source>
</evidence>
<dbReference type="PANTHER" id="PTHR10309">
    <property type="entry name" value="MANNOSE-6-PHOSPHATE ISOMERASE"/>
    <property type="match status" value="1"/>
</dbReference>
<evidence type="ECO:0000256" key="2">
    <source>
        <dbReference type="ARBA" id="ARBA00010772"/>
    </source>
</evidence>
<gene>
    <name evidence="10" type="ORF">AERYTH_14225</name>
</gene>
<keyword evidence="4 8" id="KW-0479">Metal-binding</keyword>
<keyword evidence="11" id="KW-1185">Reference proteome</keyword>
<dbReference type="PANTHER" id="PTHR10309:SF0">
    <property type="entry name" value="MANNOSE-6-PHOSPHATE ISOMERASE"/>
    <property type="match status" value="1"/>
</dbReference>
<dbReference type="Gene3D" id="2.60.120.10">
    <property type="entry name" value="Jelly Rolls"/>
    <property type="match status" value="2"/>
</dbReference>
<dbReference type="OrthoDB" id="9792649at2"/>
<protein>
    <recommendedName>
        <fullName evidence="3">mannose-6-phosphate isomerase</fullName>
        <ecNumber evidence="3">5.3.1.8</ecNumber>
    </recommendedName>
</protein>
<evidence type="ECO:0000256" key="1">
    <source>
        <dbReference type="ARBA" id="ARBA00000757"/>
    </source>
</evidence>
<organism evidence="10 11">
    <name type="scientific">Aeromicrobium erythreum</name>
    <dbReference type="NCBI Taxonomy" id="2041"/>
    <lineage>
        <taxon>Bacteria</taxon>
        <taxon>Bacillati</taxon>
        <taxon>Actinomycetota</taxon>
        <taxon>Actinomycetes</taxon>
        <taxon>Propionibacteriales</taxon>
        <taxon>Nocardioidaceae</taxon>
        <taxon>Aeromicrobium</taxon>
    </lineage>
</organism>
<feature type="binding site" evidence="8">
    <location>
        <position position="243"/>
    </location>
    <ligand>
        <name>Zn(2+)</name>
        <dbReference type="ChEBI" id="CHEBI:29105"/>
    </ligand>
</feature>
<dbReference type="GO" id="GO:0004476">
    <property type="term" value="F:mannose-6-phosphate isomerase activity"/>
    <property type="evidence" value="ECO:0007669"/>
    <property type="project" value="UniProtKB-EC"/>
</dbReference>
<evidence type="ECO:0000256" key="3">
    <source>
        <dbReference type="ARBA" id="ARBA00011956"/>
    </source>
</evidence>
<dbReference type="PRINTS" id="PR00714">
    <property type="entry name" value="MAN6PISMRASE"/>
</dbReference>
<name>A0A0U3T561_9ACTN</name>
<dbReference type="PATRIC" id="fig|2041.4.peg.2966"/>
<dbReference type="InterPro" id="IPR001250">
    <property type="entry name" value="Man6P_Isoase-1"/>
</dbReference>
<dbReference type="Pfam" id="PF20511">
    <property type="entry name" value="PMI_typeI_cat"/>
    <property type="match status" value="1"/>
</dbReference>
<dbReference type="InterPro" id="IPR014710">
    <property type="entry name" value="RmlC-like_jellyroll"/>
</dbReference>
<dbReference type="EC" id="5.3.1.8" evidence="3"/>
<dbReference type="Proteomes" id="UP000067689">
    <property type="component" value="Chromosome"/>
</dbReference>
<dbReference type="PIRSF" id="PIRSF001480">
    <property type="entry name" value="Mannose-6-phosphate_isomerase"/>
    <property type="match status" value="1"/>
</dbReference>
<dbReference type="RefSeq" id="WP_067860094.1">
    <property type="nucleotide sequence ID" value="NZ_CP011502.1"/>
</dbReference>
<keyword evidence="6" id="KW-0413">Isomerase</keyword>
<sequence>MRRLDNPDRDYDWGSPDAIPRFLGRTPDGAPVAEIWMGTHPLNPSTVQGADGPVSLREVAGELPFMLKILAADRPLSIQVHPNAVLAQEGFEAEEAAGVPLDAPHRVYKDPHPKPEMVYALTAFDTLVGFRPTAEILRVLAAIDVPRVHQLVENLRRQPGFLGIVRIVEDLLTDRPSPEEVAAVVAACRAGVDRGIDIKRAYATAVLVDEHHPGDVGVVMSLLLNRLTLQPGEAAYLGAGIIHAHLSGLCVEVMVSSDNVLRGGLTGKHLDPQGLVRCLDRGMSRLARVDADQFGFSTDVYSPGLHEFALSVTQCSSAEPDGARLPDDGRRIVVCLGGEVEVVNEAGEREHLARGEAVFADESDGVLHAVGTGEVAQAYTPAPDLPPTELTDLV</sequence>
<reference evidence="10 11" key="1">
    <citation type="journal article" date="1991" name="Int. J. Syst. Bacteriol.">
        <title>Description of the erythromycin-producing bacterium Arthrobacter sp. strain NRRL B-3381 as Aeromicrobium erythreum gen. nov., sp. nov.</title>
        <authorList>
            <person name="Miller E.S."/>
            <person name="Woese C.R."/>
            <person name="Brenner S."/>
        </authorList>
    </citation>
    <scope>NUCLEOTIDE SEQUENCE [LARGE SCALE GENOMIC DNA]</scope>
    <source>
        <strain evidence="10 11">AR18</strain>
    </source>
</reference>
<comment type="similarity">
    <text evidence="2">Belongs to the mannose-6-phosphate isomerase type 1 family.</text>
</comment>
<dbReference type="Gene3D" id="1.10.441.10">
    <property type="entry name" value="Phosphomannose Isomerase, domain 2"/>
    <property type="match status" value="1"/>
</dbReference>
<dbReference type="GO" id="GO:0005829">
    <property type="term" value="C:cytosol"/>
    <property type="evidence" value="ECO:0007669"/>
    <property type="project" value="TreeGrafter"/>
</dbReference>
<keyword evidence="5 8" id="KW-0862">Zinc</keyword>
<evidence type="ECO:0000313" key="11">
    <source>
        <dbReference type="Proteomes" id="UP000067689"/>
    </source>
</evidence>
<feature type="binding site" evidence="8">
    <location>
        <position position="79"/>
    </location>
    <ligand>
        <name>Zn(2+)</name>
        <dbReference type="ChEBI" id="CHEBI:29105"/>
    </ligand>
</feature>
<feature type="active site" evidence="7">
    <location>
        <position position="262"/>
    </location>
</feature>
<dbReference type="InterPro" id="IPR011051">
    <property type="entry name" value="RmlC_Cupin_sf"/>
</dbReference>
<dbReference type="KEGG" id="aer:AERYTH_14225"/>
<dbReference type="CDD" id="cd07011">
    <property type="entry name" value="cupin_PMI_type_I_N"/>
    <property type="match status" value="1"/>
</dbReference>
<feature type="binding site" evidence="8">
    <location>
        <position position="81"/>
    </location>
    <ligand>
        <name>Zn(2+)</name>
        <dbReference type="ChEBI" id="CHEBI:29105"/>
    </ligand>
</feature>
<evidence type="ECO:0000313" key="10">
    <source>
        <dbReference type="EMBL" id="ALX05768.1"/>
    </source>
</evidence>
<dbReference type="STRING" id="2041.AERYTH_14225"/>